<proteinExistence type="predicted"/>
<feature type="region of interest" description="Disordered" evidence="8">
    <location>
        <begin position="30"/>
        <end position="133"/>
    </location>
</feature>
<dbReference type="InterPro" id="IPR032675">
    <property type="entry name" value="LRR_dom_sf"/>
</dbReference>
<feature type="region of interest" description="Disordered" evidence="8">
    <location>
        <begin position="1757"/>
        <end position="1778"/>
    </location>
</feature>
<reference evidence="10" key="1">
    <citation type="submission" date="2019-03" db="EMBL/GenBank/DDBJ databases">
        <title>Long read genome sequence of the mycoparasitic Pythium oligandrum ATCC 38472 isolated from sugarbeet rhizosphere.</title>
        <authorList>
            <person name="Gaulin E."/>
        </authorList>
    </citation>
    <scope>NUCLEOTIDE SEQUENCE</scope>
    <source>
        <strain evidence="10">ATCC 38472_TT</strain>
    </source>
</reference>
<dbReference type="Gene3D" id="3.80.10.10">
    <property type="entry name" value="Ribonuclease Inhibitor"/>
    <property type="match status" value="1"/>
</dbReference>
<dbReference type="Gene3D" id="2.40.100.10">
    <property type="entry name" value="Cyclophilin-like"/>
    <property type="match status" value="1"/>
</dbReference>
<feature type="compositionally biased region" description="Basic and acidic residues" evidence="8">
    <location>
        <begin position="1307"/>
        <end position="1317"/>
    </location>
</feature>
<feature type="compositionally biased region" description="Low complexity" evidence="8">
    <location>
        <begin position="1280"/>
        <end position="1290"/>
    </location>
</feature>
<dbReference type="FunFam" id="2.40.100.10:FF:000003">
    <property type="entry name" value="Peptidylprolyl isomerase domain and WD repeat-containing 1"/>
    <property type="match status" value="1"/>
</dbReference>
<evidence type="ECO:0000256" key="4">
    <source>
        <dbReference type="ARBA" id="ARBA00022737"/>
    </source>
</evidence>
<feature type="compositionally biased region" description="Basic and acidic residues" evidence="8">
    <location>
        <begin position="1768"/>
        <end position="1778"/>
    </location>
</feature>
<feature type="region of interest" description="Disordered" evidence="8">
    <location>
        <begin position="262"/>
        <end position="294"/>
    </location>
</feature>
<protein>
    <recommendedName>
        <fullName evidence="2">peptidylprolyl isomerase</fullName>
        <ecNumber evidence="2">5.2.1.8</ecNumber>
    </recommendedName>
</protein>
<dbReference type="GO" id="GO:0006457">
    <property type="term" value="P:protein folding"/>
    <property type="evidence" value="ECO:0007669"/>
    <property type="project" value="InterPro"/>
</dbReference>
<feature type="repeat" description="WD" evidence="7">
    <location>
        <begin position="1421"/>
        <end position="1454"/>
    </location>
</feature>
<keyword evidence="4" id="KW-0677">Repeat</keyword>
<dbReference type="EC" id="5.2.1.8" evidence="2"/>
<dbReference type="EMBL" id="SPLM01000003">
    <property type="protein sequence ID" value="TMW68110.1"/>
    <property type="molecule type" value="Genomic_DNA"/>
</dbReference>
<accession>A0A8K1CRB4</accession>
<dbReference type="SUPFAM" id="SSF52047">
    <property type="entry name" value="RNI-like"/>
    <property type="match status" value="1"/>
</dbReference>
<evidence type="ECO:0000256" key="3">
    <source>
        <dbReference type="ARBA" id="ARBA00022574"/>
    </source>
</evidence>
<dbReference type="PANTHER" id="PTHR45625">
    <property type="entry name" value="PEPTIDYL-PROLYL CIS-TRANS ISOMERASE-RELATED"/>
    <property type="match status" value="1"/>
</dbReference>
<dbReference type="InterPro" id="IPR020892">
    <property type="entry name" value="Cyclophilin-type_PPIase_CS"/>
</dbReference>
<feature type="region of interest" description="Disordered" evidence="8">
    <location>
        <begin position="1307"/>
        <end position="1354"/>
    </location>
</feature>
<feature type="region of interest" description="Disordered" evidence="8">
    <location>
        <begin position="166"/>
        <end position="187"/>
    </location>
</feature>
<dbReference type="PROSITE" id="PS50082">
    <property type="entry name" value="WD_REPEATS_2"/>
    <property type="match status" value="3"/>
</dbReference>
<name>A0A8K1CRB4_PYTOL</name>
<feature type="region of interest" description="Disordered" evidence="8">
    <location>
        <begin position="1264"/>
        <end position="1290"/>
    </location>
</feature>
<dbReference type="InterPro" id="IPR036322">
    <property type="entry name" value="WD40_repeat_dom_sf"/>
</dbReference>
<dbReference type="Pfam" id="PF00160">
    <property type="entry name" value="Pro_isomerase"/>
    <property type="match status" value="1"/>
</dbReference>
<dbReference type="GO" id="GO:0003755">
    <property type="term" value="F:peptidyl-prolyl cis-trans isomerase activity"/>
    <property type="evidence" value="ECO:0007669"/>
    <property type="project" value="UniProtKB-KW"/>
</dbReference>
<dbReference type="SMART" id="SM00368">
    <property type="entry name" value="LRR_RI"/>
    <property type="match status" value="8"/>
</dbReference>
<dbReference type="GO" id="GO:0005634">
    <property type="term" value="C:nucleus"/>
    <property type="evidence" value="ECO:0007669"/>
    <property type="project" value="UniProtKB-ARBA"/>
</dbReference>
<dbReference type="SUPFAM" id="SSF50891">
    <property type="entry name" value="Cyclophilin-like"/>
    <property type="match status" value="1"/>
</dbReference>
<evidence type="ECO:0000259" key="9">
    <source>
        <dbReference type="PROSITE" id="PS50072"/>
    </source>
</evidence>
<feature type="domain" description="PPIase cyclophilin-type" evidence="9">
    <location>
        <begin position="1795"/>
        <end position="1949"/>
    </location>
</feature>
<dbReference type="InterPro" id="IPR029000">
    <property type="entry name" value="Cyclophilin-like_dom_sf"/>
</dbReference>
<feature type="compositionally biased region" description="Polar residues" evidence="8">
    <location>
        <begin position="1264"/>
        <end position="1278"/>
    </location>
</feature>
<dbReference type="Proteomes" id="UP000794436">
    <property type="component" value="Unassembled WGS sequence"/>
</dbReference>
<feature type="repeat" description="WD" evidence="7">
    <location>
        <begin position="1513"/>
        <end position="1548"/>
    </location>
</feature>
<evidence type="ECO:0000313" key="11">
    <source>
        <dbReference type="Proteomes" id="UP000794436"/>
    </source>
</evidence>
<dbReference type="SUPFAM" id="SSF50978">
    <property type="entry name" value="WD40 repeat-like"/>
    <property type="match status" value="1"/>
</dbReference>
<dbReference type="InterPro" id="IPR002130">
    <property type="entry name" value="Cyclophilin-type_PPIase_dom"/>
</dbReference>
<keyword evidence="11" id="KW-1185">Reference proteome</keyword>
<feature type="compositionally biased region" description="Acidic residues" evidence="8">
    <location>
        <begin position="1332"/>
        <end position="1341"/>
    </location>
</feature>
<evidence type="ECO:0000313" key="10">
    <source>
        <dbReference type="EMBL" id="TMW68110.1"/>
    </source>
</evidence>
<gene>
    <name evidence="10" type="ORF">Poli38472_007782</name>
</gene>
<feature type="compositionally biased region" description="Polar residues" evidence="8">
    <location>
        <begin position="264"/>
        <end position="288"/>
    </location>
</feature>
<feature type="compositionally biased region" description="Basic and acidic residues" evidence="8">
    <location>
        <begin position="124"/>
        <end position="133"/>
    </location>
</feature>
<dbReference type="Pfam" id="PF00400">
    <property type="entry name" value="WD40"/>
    <property type="match status" value="2"/>
</dbReference>
<dbReference type="PROSITE" id="PS50072">
    <property type="entry name" value="CSA_PPIASE_2"/>
    <property type="match status" value="1"/>
</dbReference>
<dbReference type="Pfam" id="PF13516">
    <property type="entry name" value="LRR_6"/>
    <property type="match status" value="5"/>
</dbReference>
<evidence type="ECO:0000256" key="7">
    <source>
        <dbReference type="PROSITE-ProRule" id="PRU00221"/>
    </source>
</evidence>
<evidence type="ECO:0000256" key="8">
    <source>
        <dbReference type="SAM" id="MobiDB-lite"/>
    </source>
</evidence>
<sequence length="1950" mass="219079">MASVMKPPERVNAVRRLSKLPSRAEMLAVTALGISGSPGDTSKRRQSISAAPSTPAPQQEEKTTEKSSSPTSKGTHKLQQLTKLKIMTRSHRRRLLRKRNLSSTAEGEDEDNGLPGELVDPPEPEQKTERRAIGTFETKDVTWKAVIQGELEKFMYPSLRLESLYDTKHPPPSRMHRNDPVSASMPSPDQVDAVMANATNMQWELEKRYKNSTQSGPPNGHIRLDEDECKRLQFDRQLDTAEGLLRKQEVMLLDAKRQQRALESLSTRNKVSSSETRSNVSEQETETTNQRDRGFSLYEPHIVNTPQLIPRLPHTRKIIKEIQRHSSKQGQIKYYADKHHLFAKWKKLQVSELHKIPATTTDNSDDGDEEVDDTLQPFGKLSPRSLFFHECAKKNVLPEPIFSRIQDEEVTRPVLPTRKPTTFSSIASTLIQAVHEKHTNHEDLVPTADGKYSAKKHHLALHLQHFGLGDRKLDALSTSLQHFQSIHALDLSNNRLTDASIIKLLESLEVASTVRPVTPGSKRTRLGNDLRVLNLSQNTIGVAGCAQIARFLGICTSLTRLDLSHSSINGVEGIGPLTAAIESHRTLQVLNLSYNNIGYICATLVGDMLMQPSCAVTELNISWNKICKGGAIAIGRALRTNTNLKTLNLAMNRFSDDGAEQMAAALSMNSSLTELDLSRNNLGGRSAIAFGYYLRTNRSLQHLRLQDNRLGAAGAKALLHAVSLGSPCEFHMSAHDVESLTGQTEAIFDVMLPSLLSPYKLNLGDSPYDSAVAQELIDATAIHKRCKLTDVTFTDNRIAKKPVITTLTTDITRGCLVDSNGKAWKLPDYGVLSATATYSPPPLQATTHLDETACFALIRIIERGFSSRERTSLLNLALSDLWMSTKLASLFVSRLRSSIDVVEIVGRLWSCLVDGECVFDFLQTHLTAPERRRLIDTFGVSMIQFTCANPTGHWSLDLGDRGQRKLAMWFTIINAHEANISAEIHSKRTDSSQYGKSFNWRNVRYNRKNMRLTYEFFDRLPFTGLLEFDYVSTVRHEDFVAMNATVVELGDEQLEALLQRVGAEVCSIYIPLHKRKDLKYQLVFFHIAIANKFLTSTQAHRVLQYFPKNYETLRFKMLLAMHRMLIDMENLCDLLERLTLVDRKRLYQTLGYLNVVSPLHVDMDFEVDFERDDEKMLLRALVDLSMSCPMDMIRIESERSTVLVIYSMYQTNSVPAEGRIFFRYVSHPIPSRSDFLRVRLQLARHFLCGERLRLYIENALSTPSVASSTPLAPTNAGTMASPSASSGPDDAPLQVAVELIERDAMAKMTEDKKHARDETEDATATLERREDAQDEEDDDDVGPMPMAPAPAAKKRRKLQFEAEYLKNLPNAAMYERSYMHRDVVTHVLVAPETQFLITASRDGHVKFWKKMSKGIEFVKHYKAHLGEILGLSVSNDGLRLCSTSTDQNIKFYDVLGFDMVNMLQVNDYIPSECCWVYKKGAIDAKIVVADRDGPSLRVYHAEQATAEPLHVLEKTHTAPVTVLAFNPVFSCVISGDQRGHLEFWNTETYKSPGAGVVKFKFKGETDLYELAKSKTYATSIDVNSKGDSFVVTATDSQIRVFRFATGKLRRKYDESLTVFEDAQAEDSLNLDAIDFGRRSAVEKELAHVNAIGNCLFDESGHFILYPTLLGIKVVNLETNKLVRVLGKVENSDRFLRLALFQGKPKVNTQLERQLNASKGLKSEPIVMSDAASRQTLIDPTLFCTSFKRNRFFLFSSREPEEDDEEGEGTGRDVFNEKPTLEETDVVAQASTAKKLGETVILHTTMGDITIKLFTKECPKTIENFCTHARNGYYDNVIVHRVIKNFMIQTGDPLGDGTGGESIWGGEFEDEFHRSLRHDRPFTVSMANAGPGTNGSQFFITTVPTPWLDNKHTVFGRVEHGKDTVSAIENVHTDKHDRPTEEIKIINVDVF</sequence>
<dbReference type="PROSITE" id="PS50294">
    <property type="entry name" value="WD_REPEATS_REGION"/>
    <property type="match status" value="1"/>
</dbReference>
<keyword evidence="3 7" id="KW-0853">WD repeat</keyword>
<organism evidence="10 11">
    <name type="scientific">Pythium oligandrum</name>
    <name type="common">Mycoparasitic fungus</name>
    <dbReference type="NCBI Taxonomy" id="41045"/>
    <lineage>
        <taxon>Eukaryota</taxon>
        <taxon>Sar</taxon>
        <taxon>Stramenopiles</taxon>
        <taxon>Oomycota</taxon>
        <taxon>Peronosporomycetes</taxon>
        <taxon>Pythiales</taxon>
        <taxon>Pythiaceae</taxon>
        <taxon>Pythium</taxon>
    </lineage>
</organism>
<dbReference type="PANTHER" id="PTHR45625:SF4">
    <property type="entry name" value="PEPTIDYLPROLYL ISOMERASE DOMAIN AND WD REPEAT-CONTAINING PROTEIN 1"/>
    <property type="match status" value="1"/>
</dbReference>
<dbReference type="InterPro" id="IPR001611">
    <property type="entry name" value="Leu-rich_rpt"/>
</dbReference>
<keyword evidence="5" id="KW-0697">Rotamase</keyword>
<comment type="caution">
    <text evidence="10">The sequence shown here is derived from an EMBL/GenBank/DDBJ whole genome shotgun (WGS) entry which is preliminary data.</text>
</comment>
<dbReference type="Gene3D" id="2.130.10.10">
    <property type="entry name" value="YVTN repeat-like/Quinoprotein amine dehydrogenase"/>
    <property type="match status" value="1"/>
</dbReference>
<feature type="compositionally biased region" description="Basic residues" evidence="8">
    <location>
        <begin position="86"/>
        <end position="100"/>
    </location>
</feature>
<dbReference type="InterPro" id="IPR015943">
    <property type="entry name" value="WD40/YVTN_repeat-like_dom_sf"/>
</dbReference>
<dbReference type="PRINTS" id="PR00153">
    <property type="entry name" value="CSAPPISMRASE"/>
</dbReference>
<dbReference type="OrthoDB" id="10264753at2759"/>
<comment type="catalytic activity">
    <reaction evidence="1">
        <text>[protein]-peptidylproline (omega=180) = [protein]-peptidylproline (omega=0)</text>
        <dbReference type="Rhea" id="RHEA:16237"/>
        <dbReference type="Rhea" id="RHEA-COMP:10747"/>
        <dbReference type="Rhea" id="RHEA-COMP:10748"/>
        <dbReference type="ChEBI" id="CHEBI:83833"/>
        <dbReference type="ChEBI" id="CHEBI:83834"/>
        <dbReference type="EC" id="5.2.1.8"/>
    </reaction>
</comment>
<dbReference type="InterPro" id="IPR001680">
    <property type="entry name" value="WD40_rpt"/>
</dbReference>
<feature type="repeat" description="WD" evidence="7">
    <location>
        <begin position="1377"/>
        <end position="1409"/>
    </location>
</feature>
<dbReference type="PROSITE" id="PS00170">
    <property type="entry name" value="CSA_PPIASE_1"/>
    <property type="match status" value="1"/>
</dbReference>
<dbReference type="InterPro" id="IPR044666">
    <property type="entry name" value="Cyclophilin_A-like"/>
</dbReference>
<evidence type="ECO:0000256" key="5">
    <source>
        <dbReference type="ARBA" id="ARBA00023110"/>
    </source>
</evidence>
<evidence type="ECO:0000256" key="2">
    <source>
        <dbReference type="ARBA" id="ARBA00013194"/>
    </source>
</evidence>
<dbReference type="CDD" id="cd01927">
    <property type="entry name" value="cyclophilin_WD40"/>
    <property type="match status" value="1"/>
</dbReference>
<dbReference type="SMART" id="SM00320">
    <property type="entry name" value="WD40"/>
    <property type="match status" value="4"/>
</dbReference>
<evidence type="ECO:0000256" key="1">
    <source>
        <dbReference type="ARBA" id="ARBA00000971"/>
    </source>
</evidence>
<keyword evidence="6" id="KW-0413">Isomerase</keyword>
<evidence type="ECO:0000256" key="6">
    <source>
        <dbReference type="ARBA" id="ARBA00023235"/>
    </source>
</evidence>